<gene>
    <name evidence="1" type="ORF">BVJ53_10865</name>
    <name evidence="2" type="ORF">OFW50_05020</name>
</gene>
<evidence type="ECO:0000313" key="1">
    <source>
        <dbReference type="EMBL" id="RXT20490.1"/>
    </source>
</evidence>
<organism evidence="1 3">
    <name type="scientific">Lacticaseibacillus chiayiensis</name>
    <dbReference type="NCBI Taxonomy" id="2100821"/>
    <lineage>
        <taxon>Bacteria</taxon>
        <taxon>Bacillati</taxon>
        <taxon>Bacillota</taxon>
        <taxon>Bacilli</taxon>
        <taxon>Lactobacillales</taxon>
        <taxon>Lactobacillaceae</taxon>
        <taxon>Lacticaseibacillus</taxon>
    </lineage>
</organism>
<reference evidence="1 3" key="1">
    <citation type="submission" date="2017-01" db="EMBL/GenBank/DDBJ databases">
        <title>Lactobacillus chiayiensis sp. nov., a lactic acid bacterium isolated from compost.</title>
        <authorList>
            <person name="Huang C.-H."/>
        </authorList>
    </citation>
    <scope>NUCLEOTIDE SEQUENCE [LARGE SCALE GENOMIC DNA]</scope>
    <source>
        <strain evidence="1">Chh01</strain>
        <strain evidence="3">chh01</strain>
    </source>
</reference>
<evidence type="ECO:0000313" key="2">
    <source>
        <dbReference type="EMBL" id="UYN57431.1"/>
    </source>
</evidence>
<proteinExistence type="predicted"/>
<dbReference type="Pfam" id="PF02423">
    <property type="entry name" value="OCD_Mu_crystall"/>
    <property type="match status" value="1"/>
</dbReference>
<dbReference type="SUPFAM" id="SSF51735">
    <property type="entry name" value="NAD(P)-binding Rossmann-fold domains"/>
    <property type="match status" value="1"/>
</dbReference>
<dbReference type="PANTHER" id="PTHR13812">
    <property type="entry name" value="KETIMINE REDUCTASE MU-CRYSTALLIN"/>
    <property type="match status" value="1"/>
</dbReference>
<dbReference type="OrthoDB" id="9792005at2"/>
<name>A0A4V1P0H0_9LACO</name>
<dbReference type="PANTHER" id="PTHR13812:SF19">
    <property type="entry name" value="KETIMINE REDUCTASE MU-CRYSTALLIN"/>
    <property type="match status" value="1"/>
</dbReference>
<protein>
    <recommendedName>
        <fullName evidence="5">Ornithine cyclodeaminase</fullName>
    </recommendedName>
</protein>
<dbReference type="Proteomes" id="UP000290475">
    <property type="component" value="Unassembled WGS sequence"/>
</dbReference>
<dbReference type="InterPro" id="IPR036291">
    <property type="entry name" value="NAD(P)-bd_dom_sf"/>
</dbReference>
<evidence type="ECO:0000313" key="3">
    <source>
        <dbReference type="Proteomes" id="UP000290475"/>
    </source>
</evidence>
<dbReference type="GO" id="GO:0005737">
    <property type="term" value="C:cytoplasm"/>
    <property type="evidence" value="ECO:0007669"/>
    <property type="project" value="TreeGrafter"/>
</dbReference>
<keyword evidence="4" id="KW-1185">Reference proteome</keyword>
<dbReference type="InterPro" id="IPR003462">
    <property type="entry name" value="ODC_Mu_crystall"/>
</dbReference>
<dbReference type="RefSeq" id="WP_129302420.1">
    <property type="nucleotide sequence ID" value="NZ_CP107523.1"/>
</dbReference>
<dbReference type="InterPro" id="IPR023401">
    <property type="entry name" value="ODC_N"/>
</dbReference>
<reference evidence="2" key="2">
    <citation type="submission" date="2022-10" db="EMBL/GenBank/DDBJ databases">
        <title>Comparative genomic analysis and in-vitro probiotic properties of the potential probiotic L. chiayiensis AACE 3.</title>
        <authorList>
            <person name="Kang X."/>
        </authorList>
    </citation>
    <scope>NUCLEOTIDE SEQUENCE</scope>
    <source>
        <strain evidence="2">AACE 3</strain>
    </source>
</reference>
<dbReference type="AlphaFoldDB" id="A0A4V1P0H0"/>
<dbReference type="Proteomes" id="UP001164790">
    <property type="component" value="Chromosome"/>
</dbReference>
<sequence>METQLFDFNQLNQLHVSEKEKVKWVDDALRMQSHIELPAKISLKPSSEVFYNFMPVVIPDLNIAGVKVINRIPGRHPTLTSHIMIYDLNDGHLKAIMDGDYITTARTGSVAAHSIQLLARSHYKSVGFIGLGNQARATVKSLLSIHDDPLKIVLLKYKDQASDFERYLQSLMGISLSAVQIVTTPEEVFRQSDVVVSSVTYAAKDILTDTSVMEPGTLLLPIHTRGFMNLDAVVDRIYCDSVAQIRNFKYFDKFHGLAQINDVLTGHAPGRQNDQERLTVYNIGTALHDLFFAAKFYELANKQGKASFDWQEPQEKVWYR</sequence>
<dbReference type="Gene3D" id="3.30.1780.10">
    <property type="entry name" value="ornithine cyclodeaminase, domain 1"/>
    <property type="match status" value="1"/>
</dbReference>
<accession>A0A4V1P0H0</accession>
<dbReference type="EMBL" id="CP107523">
    <property type="protein sequence ID" value="UYN57431.1"/>
    <property type="molecule type" value="Genomic_DNA"/>
</dbReference>
<dbReference type="EMBL" id="MSSM01000029">
    <property type="protein sequence ID" value="RXT20490.1"/>
    <property type="molecule type" value="Genomic_DNA"/>
</dbReference>
<evidence type="ECO:0000313" key="4">
    <source>
        <dbReference type="Proteomes" id="UP001164790"/>
    </source>
</evidence>
<evidence type="ECO:0008006" key="5">
    <source>
        <dbReference type="Google" id="ProtNLM"/>
    </source>
</evidence>
<dbReference type="Gene3D" id="3.40.50.720">
    <property type="entry name" value="NAD(P)-binding Rossmann-like Domain"/>
    <property type="match status" value="1"/>
</dbReference>